<evidence type="ECO:0000313" key="2">
    <source>
        <dbReference type="Proteomes" id="UP000196365"/>
    </source>
</evidence>
<dbReference type="AlphaFoldDB" id="A0A1T4LVC7"/>
<gene>
    <name evidence="1" type="ORF">SAMN02745973_01089</name>
</gene>
<name>A0A1T4LVC7_9FIRM</name>
<dbReference type="Proteomes" id="UP000196365">
    <property type="component" value="Unassembled WGS sequence"/>
</dbReference>
<dbReference type="OrthoDB" id="2374476at2"/>
<evidence type="ECO:0000313" key="1">
    <source>
        <dbReference type="EMBL" id="SJZ58448.1"/>
    </source>
</evidence>
<protein>
    <recommendedName>
        <fullName evidence="3">ComK protein</fullName>
    </recommendedName>
</protein>
<sequence length="187" mass="22153">MKDKPMNKDKEILYAIPIYKEGQGDISKVLYEGGGETFHPFHIRTLIRKIAYENYIDVISLKRKIQEQLGRKNTIPYPFHERLILIPVKVRKPRLKKDGAFGYINYVWVDRIQEEGKHCSIIFKDQTTLKVLQHYQTIKSKMLQGAWIKDSFLPELEYSMSKKKQNSLCREELQNIIGQLMDMYKEL</sequence>
<proteinExistence type="predicted"/>
<dbReference type="EMBL" id="FUWV01000005">
    <property type="protein sequence ID" value="SJZ58448.1"/>
    <property type="molecule type" value="Genomic_DNA"/>
</dbReference>
<accession>A0A1T4LVC7</accession>
<organism evidence="1 2">
    <name type="scientific">Garciella nitratireducens DSM 15102</name>
    <dbReference type="NCBI Taxonomy" id="1121911"/>
    <lineage>
        <taxon>Bacteria</taxon>
        <taxon>Bacillati</taxon>
        <taxon>Bacillota</taxon>
        <taxon>Clostridia</taxon>
        <taxon>Eubacteriales</taxon>
        <taxon>Eubacteriaceae</taxon>
        <taxon>Garciella</taxon>
    </lineage>
</organism>
<dbReference type="RefSeq" id="WP_087678541.1">
    <property type="nucleotide sequence ID" value="NZ_FUWV01000005.1"/>
</dbReference>
<reference evidence="1 2" key="1">
    <citation type="submission" date="2017-02" db="EMBL/GenBank/DDBJ databases">
        <authorList>
            <person name="Peterson S.W."/>
        </authorList>
    </citation>
    <scope>NUCLEOTIDE SEQUENCE [LARGE SCALE GENOMIC DNA]</scope>
    <source>
        <strain evidence="1 2">DSM 15102</strain>
    </source>
</reference>
<keyword evidence="2" id="KW-1185">Reference proteome</keyword>
<evidence type="ECO:0008006" key="3">
    <source>
        <dbReference type="Google" id="ProtNLM"/>
    </source>
</evidence>